<evidence type="ECO:0000313" key="4">
    <source>
        <dbReference type="Proteomes" id="UP000186524"/>
    </source>
</evidence>
<proteinExistence type="predicted"/>
<dbReference type="InterPro" id="IPR000326">
    <property type="entry name" value="PAP2/HPO"/>
</dbReference>
<dbReference type="Gene3D" id="1.20.144.10">
    <property type="entry name" value="Phosphatidic acid phosphatase type 2/haloperoxidase"/>
    <property type="match status" value="2"/>
</dbReference>
<dbReference type="SMART" id="SM00014">
    <property type="entry name" value="acidPPc"/>
    <property type="match status" value="1"/>
</dbReference>
<feature type="transmembrane region" description="Helical" evidence="1">
    <location>
        <begin position="160"/>
        <end position="180"/>
    </location>
</feature>
<feature type="domain" description="Phosphatidic acid phosphatase type 2/haloperoxidase" evidence="2">
    <location>
        <begin position="90"/>
        <end position="201"/>
    </location>
</feature>
<evidence type="ECO:0000313" key="3">
    <source>
        <dbReference type="EMBL" id="OKL36867.1"/>
    </source>
</evidence>
<gene>
    <name evidence="3" type="ORF">BLL40_09110</name>
</gene>
<keyword evidence="1" id="KW-1133">Transmembrane helix</keyword>
<dbReference type="InterPro" id="IPR036938">
    <property type="entry name" value="PAP2/HPO_sf"/>
</dbReference>
<feature type="transmembrane region" description="Helical" evidence="1">
    <location>
        <begin position="186"/>
        <end position="204"/>
    </location>
</feature>
<dbReference type="OrthoDB" id="9789113at2"/>
<dbReference type="AlphaFoldDB" id="A0A1Q5P3P5"/>
<feature type="transmembrane region" description="Helical" evidence="1">
    <location>
        <begin position="89"/>
        <end position="110"/>
    </location>
</feature>
<sequence length="223" mass="25324">MKLKYQFSIAFFVSLVSLIGFSSMAFLVSSHEIIQFDQTVVSFIQGLESPMLTAIMTFFTFIGSTSSIVVLSLLTLFFLYNVFKHRSELILFMIVLLGSNVLFLSLKQFFHRARPDFHRLIEVGGYSFPSGHATNAITLYGLLAYLLWRHIPAKWGRTFLILLSITMIMMIGTSRIYLGVHYPTDIISGYLVGGFWLAIAIWFYQRRQKQKNSSQSDGGSIGI</sequence>
<dbReference type="EMBL" id="MRWQ01000006">
    <property type="protein sequence ID" value="OKL36867.1"/>
    <property type="molecule type" value="Genomic_DNA"/>
</dbReference>
<protein>
    <submittedName>
        <fullName evidence="3">Phosphatase PAP2 family protein</fullName>
    </submittedName>
</protein>
<reference evidence="3 4" key="1">
    <citation type="submission" date="2016-12" db="EMBL/GenBank/DDBJ databases">
        <title>Domibacillus sp. SAOS 44 whole genome sequencing.</title>
        <authorList>
            <person name="Verma A."/>
            <person name="Krishnamurthi S."/>
        </authorList>
    </citation>
    <scope>NUCLEOTIDE SEQUENCE [LARGE SCALE GENOMIC DNA]</scope>
    <source>
        <strain evidence="3 4">SAOS 44</strain>
    </source>
</reference>
<keyword evidence="1" id="KW-0812">Transmembrane</keyword>
<evidence type="ECO:0000259" key="2">
    <source>
        <dbReference type="SMART" id="SM00014"/>
    </source>
</evidence>
<dbReference type="PANTHER" id="PTHR14969">
    <property type="entry name" value="SPHINGOSINE-1-PHOSPHATE PHOSPHOHYDROLASE"/>
    <property type="match status" value="1"/>
</dbReference>
<comment type="caution">
    <text evidence="3">The sequence shown here is derived from an EMBL/GenBank/DDBJ whole genome shotgun (WGS) entry which is preliminary data.</text>
</comment>
<accession>A0A1Q5P3P5</accession>
<evidence type="ECO:0000256" key="1">
    <source>
        <dbReference type="SAM" id="Phobius"/>
    </source>
</evidence>
<dbReference type="RefSeq" id="WP_073711590.1">
    <property type="nucleotide sequence ID" value="NZ_MRWQ01000006.1"/>
</dbReference>
<dbReference type="PANTHER" id="PTHR14969:SF13">
    <property type="entry name" value="AT30094P"/>
    <property type="match status" value="1"/>
</dbReference>
<feature type="transmembrane region" description="Helical" evidence="1">
    <location>
        <begin position="130"/>
        <end position="148"/>
    </location>
</feature>
<dbReference type="STRING" id="1714354.BLL40_09110"/>
<dbReference type="SUPFAM" id="SSF48317">
    <property type="entry name" value="Acid phosphatase/Vanadium-dependent haloperoxidase"/>
    <property type="match status" value="1"/>
</dbReference>
<keyword evidence="4" id="KW-1185">Reference proteome</keyword>
<organism evidence="3 4">
    <name type="scientific">Domibacillus mangrovi</name>
    <dbReference type="NCBI Taxonomy" id="1714354"/>
    <lineage>
        <taxon>Bacteria</taxon>
        <taxon>Bacillati</taxon>
        <taxon>Bacillota</taxon>
        <taxon>Bacilli</taxon>
        <taxon>Bacillales</taxon>
        <taxon>Bacillaceae</taxon>
        <taxon>Domibacillus</taxon>
    </lineage>
</organism>
<dbReference type="Proteomes" id="UP000186524">
    <property type="component" value="Unassembled WGS sequence"/>
</dbReference>
<name>A0A1Q5P3P5_9BACI</name>
<feature type="transmembrane region" description="Helical" evidence="1">
    <location>
        <begin position="54"/>
        <end position="82"/>
    </location>
</feature>
<keyword evidence="1" id="KW-0472">Membrane</keyword>
<dbReference type="CDD" id="cd03392">
    <property type="entry name" value="PAP2_like_2"/>
    <property type="match status" value="1"/>
</dbReference>
<dbReference type="Pfam" id="PF01569">
    <property type="entry name" value="PAP2"/>
    <property type="match status" value="1"/>
</dbReference>